<dbReference type="InterPro" id="IPR036061">
    <property type="entry name" value="CheW-like_dom_sf"/>
</dbReference>
<keyword evidence="6 14" id="KW-0418">Kinase</keyword>
<evidence type="ECO:0000256" key="4">
    <source>
        <dbReference type="ARBA" id="ARBA00022553"/>
    </source>
</evidence>
<dbReference type="Gene3D" id="3.30.565.10">
    <property type="entry name" value="Histidine kinase-like ATPase, C-terminal domain"/>
    <property type="match status" value="1"/>
</dbReference>
<dbReference type="InterPro" id="IPR002545">
    <property type="entry name" value="CheW-lke_dom"/>
</dbReference>
<evidence type="ECO:0000256" key="7">
    <source>
        <dbReference type="ARBA" id="ARBA00023012"/>
    </source>
</evidence>
<dbReference type="InterPro" id="IPR003594">
    <property type="entry name" value="HATPase_dom"/>
</dbReference>
<proteinExistence type="predicted"/>
<dbReference type="CDD" id="cd16916">
    <property type="entry name" value="HATPase_CheA-like"/>
    <property type="match status" value="1"/>
</dbReference>
<evidence type="ECO:0000256" key="3">
    <source>
        <dbReference type="ARBA" id="ARBA00021495"/>
    </source>
</evidence>
<dbReference type="AlphaFoldDB" id="A0A4R6R5R6"/>
<dbReference type="InterPro" id="IPR051315">
    <property type="entry name" value="Bact_Chemotaxis_CheA"/>
</dbReference>
<dbReference type="PROSITE" id="PS50851">
    <property type="entry name" value="CHEW"/>
    <property type="match status" value="1"/>
</dbReference>
<evidence type="ECO:0000256" key="10">
    <source>
        <dbReference type="SAM" id="MobiDB-lite"/>
    </source>
</evidence>
<dbReference type="InterPro" id="IPR004358">
    <property type="entry name" value="Sig_transdc_His_kin-like_C"/>
</dbReference>
<sequence>MNQTELLDQFILEARDCLEQVGQRLLEVEKAPTDTELLNDLFRQVHTLKGNCGLFEFKPLERVVHAGEDLLDRVRNGSLRYSNDIADALLEAMDFTVQMIDEIEQSGQINPAADGRSQALASALRVHLSAKAVPAEGSPTSAAQVVQVPPAPAEAPAWLSRIPQALIEAHPEATAWCYRPEPECFFKGEDPWLLALKAPALQHLCVGTQQPWAPLEAADCYQCNLDIVGLSDAPLAYLNEHFRYIPEQVELCEVATLATPGQAGGATAAADALPSNATAATAASSAPVSQAADTLHRRALQTWDEQIELLGRPGTTPGTLQAVRTTLRHLLQAVGEPGQVHLTALAQVDANASAAALQQWAAQHRPVRALPTDLLLDVHASAAFADGTPTPGTPSGTDASRRHPGDDGNHPKVLKVGQEKIDRLMDLIGEMVVAKNALPYLAQRAETVFAQRELSREIKAQYAVINRIAEDMQHAIMQVRMLPVGTVFQRFGRLVRDTSRKLGKEVALLIEGEDTEADKNVIEALADPLIHIIRNSLDHGIESPEVRKAAGKPAQGTIRVVARQESDRVVIEIDDDGAGVDPDRVRRKAIERGLIPEDKAATLTDADAVQLIFLPGFSTADTISDLSGRGVGMDVVRNAVERINGHVELSSQLGKGTRLRLSLPLSMAVTNVMIIEAGGRRFGVPMDLIVETVRMHADDIHHFKHARTTVLRGRIVPLRALHDLLSLDHQPTLNEEGEHAVLVMRLGGENVGLLVDQFHGATDIILKPLEGVLAGLTGFAGTALMGDGSVLMVLNPKELV</sequence>
<gene>
    <name evidence="14" type="ORF">EV672_10855</name>
</gene>
<dbReference type="GO" id="GO:0005737">
    <property type="term" value="C:cytoplasm"/>
    <property type="evidence" value="ECO:0007669"/>
    <property type="project" value="InterPro"/>
</dbReference>
<dbReference type="InterPro" id="IPR037006">
    <property type="entry name" value="CheA-like_homodim_sf"/>
</dbReference>
<evidence type="ECO:0000256" key="8">
    <source>
        <dbReference type="ARBA" id="ARBA00035100"/>
    </source>
</evidence>
<evidence type="ECO:0000256" key="1">
    <source>
        <dbReference type="ARBA" id="ARBA00000085"/>
    </source>
</evidence>
<protein>
    <recommendedName>
        <fullName evidence="3">Chemotaxis protein CheA</fullName>
        <ecNumber evidence="2">2.7.13.3</ecNumber>
    </recommendedName>
</protein>
<dbReference type="Gene3D" id="1.10.287.560">
    <property type="entry name" value="Histidine kinase CheA-like, homodimeric domain"/>
    <property type="match status" value="1"/>
</dbReference>
<feature type="modified residue" description="Phosphohistidine" evidence="9">
    <location>
        <position position="46"/>
    </location>
</feature>
<comment type="caution">
    <text evidence="14">The sequence shown here is derived from an EMBL/GenBank/DDBJ whole genome shotgun (WGS) entry which is preliminary data.</text>
</comment>
<dbReference type="FunFam" id="3.30.565.10:FF:000016">
    <property type="entry name" value="Chemotaxis protein CheA, putative"/>
    <property type="match status" value="1"/>
</dbReference>
<dbReference type="InterPro" id="IPR036097">
    <property type="entry name" value="HisK_dim/P_sf"/>
</dbReference>
<dbReference type="SMART" id="SM00073">
    <property type="entry name" value="HPT"/>
    <property type="match status" value="1"/>
</dbReference>
<evidence type="ECO:0000256" key="2">
    <source>
        <dbReference type="ARBA" id="ARBA00012438"/>
    </source>
</evidence>
<dbReference type="PROSITE" id="PS50894">
    <property type="entry name" value="HPT"/>
    <property type="match status" value="1"/>
</dbReference>
<accession>A0A4R6R5R6</accession>
<evidence type="ECO:0000256" key="9">
    <source>
        <dbReference type="PROSITE-ProRule" id="PRU00110"/>
    </source>
</evidence>
<dbReference type="OrthoDB" id="9803176at2"/>
<feature type="region of interest" description="Disordered" evidence="10">
    <location>
        <begin position="384"/>
        <end position="413"/>
    </location>
</feature>
<feature type="compositionally biased region" description="Low complexity" evidence="10">
    <location>
        <begin position="385"/>
        <end position="398"/>
    </location>
</feature>
<evidence type="ECO:0000256" key="6">
    <source>
        <dbReference type="ARBA" id="ARBA00022777"/>
    </source>
</evidence>
<keyword evidence="7" id="KW-0902">Two-component regulatory system</keyword>
<dbReference type="EC" id="2.7.13.3" evidence="2"/>
<dbReference type="InterPro" id="IPR005467">
    <property type="entry name" value="His_kinase_dom"/>
</dbReference>
<dbReference type="SUPFAM" id="SSF55874">
    <property type="entry name" value="ATPase domain of HSP90 chaperone/DNA topoisomerase II/histidine kinase"/>
    <property type="match status" value="1"/>
</dbReference>
<evidence type="ECO:0000256" key="5">
    <source>
        <dbReference type="ARBA" id="ARBA00022679"/>
    </source>
</evidence>
<comment type="catalytic activity">
    <reaction evidence="1">
        <text>ATP + protein L-histidine = ADP + protein N-phospho-L-histidine.</text>
        <dbReference type="EC" id="2.7.13.3"/>
    </reaction>
</comment>
<dbReference type="PANTHER" id="PTHR43395:SF1">
    <property type="entry name" value="CHEMOTAXIS PROTEIN CHEA"/>
    <property type="match status" value="1"/>
</dbReference>
<dbReference type="RefSeq" id="WP_133610180.1">
    <property type="nucleotide sequence ID" value="NZ_SNXW01000008.1"/>
</dbReference>
<dbReference type="InterPro" id="IPR004105">
    <property type="entry name" value="CheA-like_dim"/>
</dbReference>
<name>A0A4R6R5R6_9BURK</name>
<dbReference type="Proteomes" id="UP000294593">
    <property type="component" value="Unassembled WGS sequence"/>
</dbReference>
<feature type="domain" description="CheW-like" evidence="12">
    <location>
        <begin position="669"/>
        <end position="800"/>
    </location>
</feature>
<keyword evidence="15" id="KW-1185">Reference proteome</keyword>
<evidence type="ECO:0000313" key="15">
    <source>
        <dbReference type="Proteomes" id="UP000294593"/>
    </source>
</evidence>
<dbReference type="PROSITE" id="PS50109">
    <property type="entry name" value="HIS_KIN"/>
    <property type="match status" value="1"/>
</dbReference>
<comment type="function">
    <text evidence="8">Involved in the transmission of sensory signals from the chemoreceptors to the flagellar motors. CheA is autophosphorylated; it can transfer its phosphate group to either CheB or CheY.</text>
</comment>
<organism evidence="14 15">
    <name type="scientific">Aquabacterium commune</name>
    <dbReference type="NCBI Taxonomy" id="70586"/>
    <lineage>
        <taxon>Bacteria</taxon>
        <taxon>Pseudomonadati</taxon>
        <taxon>Pseudomonadota</taxon>
        <taxon>Betaproteobacteria</taxon>
        <taxon>Burkholderiales</taxon>
        <taxon>Aquabacterium</taxon>
    </lineage>
</organism>
<dbReference type="InterPro" id="IPR036641">
    <property type="entry name" value="HPT_dom_sf"/>
</dbReference>
<feature type="domain" description="Histidine kinase" evidence="11">
    <location>
        <begin position="465"/>
        <end position="667"/>
    </location>
</feature>
<dbReference type="Pfam" id="PF01584">
    <property type="entry name" value="CheW"/>
    <property type="match status" value="1"/>
</dbReference>
<dbReference type="GO" id="GO:0000155">
    <property type="term" value="F:phosphorelay sensor kinase activity"/>
    <property type="evidence" value="ECO:0007669"/>
    <property type="project" value="InterPro"/>
</dbReference>
<dbReference type="Pfam" id="PF02895">
    <property type="entry name" value="H-kinase_dim"/>
    <property type="match status" value="1"/>
</dbReference>
<reference evidence="14 15" key="1">
    <citation type="submission" date="2019-03" db="EMBL/GenBank/DDBJ databases">
        <title>Genomic Encyclopedia of Type Strains, Phase IV (KMG-IV): sequencing the most valuable type-strain genomes for metagenomic binning, comparative biology and taxonomic classification.</title>
        <authorList>
            <person name="Goeker M."/>
        </authorList>
    </citation>
    <scope>NUCLEOTIDE SEQUENCE [LARGE SCALE GENOMIC DNA]</scope>
    <source>
        <strain evidence="14 15">DSM 11901</strain>
    </source>
</reference>
<dbReference type="GO" id="GO:0006935">
    <property type="term" value="P:chemotaxis"/>
    <property type="evidence" value="ECO:0007669"/>
    <property type="project" value="InterPro"/>
</dbReference>
<dbReference type="SMART" id="SM00387">
    <property type="entry name" value="HATPase_c"/>
    <property type="match status" value="1"/>
</dbReference>
<evidence type="ECO:0000259" key="12">
    <source>
        <dbReference type="PROSITE" id="PS50851"/>
    </source>
</evidence>
<evidence type="ECO:0000259" key="13">
    <source>
        <dbReference type="PROSITE" id="PS50894"/>
    </source>
</evidence>
<dbReference type="Gene3D" id="2.30.30.40">
    <property type="entry name" value="SH3 Domains"/>
    <property type="match status" value="1"/>
</dbReference>
<dbReference type="EMBL" id="SNXW01000008">
    <property type="protein sequence ID" value="TDP81270.1"/>
    <property type="molecule type" value="Genomic_DNA"/>
</dbReference>
<dbReference type="SMART" id="SM00260">
    <property type="entry name" value="CheW"/>
    <property type="match status" value="1"/>
</dbReference>
<dbReference type="SUPFAM" id="SSF47384">
    <property type="entry name" value="Homodimeric domain of signal transducing histidine kinase"/>
    <property type="match status" value="1"/>
</dbReference>
<feature type="domain" description="HPt" evidence="13">
    <location>
        <begin position="1"/>
        <end position="103"/>
    </location>
</feature>
<keyword evidence="5" id="KW-0808">Transferase</keyword>
<dbReference type="SMART" id="SM01231">
    <property type="entry name" value="H-kinase_dim"/>
    <property type="match status" value="1"/>
</dbReference>
<evidence type="ECO:0000259" key="11">
    <source>
        <dbReference type="PROSITE" id="PS50109"/>
    </source>
</evidence>
<dbReference type="Pfam" id="PF01627">
    <property type="entry name" value="Hpt"/>
    <property type="match status" value="1"/>
</dbReference>
<dbReference type="CDD" id="cd00088">
    <property type="entry name" value="HPT"/>
    <property type="match status" value="1"/>
</dbReference>
<keyword evidence="4 9" id="KW-0597">Phosphoprotein</keyword>
<dbReference type="SUPFAM" id="SSF47226">
    <property type="entry name" value="Histidine-containing phosphotransfer domain, HPT domain"/>
    <property type="match status" value="1"/>
</dbReference>
<dbReference type="PANTHER" id="PTHR43395">
    <property type="entry name" value="SENSOR HISTIDINE KINASE CHEA"/>
    <property type="match status" value="1"/>
</dbReference>
<dbReference type="InterPro" id="IPR036890">
    <property type="entry name" value="HATPase_C_sf"/>
</dbReference>
<dbReference type="Pfam" id="PF02518">
    <property type="entry name" value="HATPase_c"/>
    <property type="match status" value="1"/>
</dbReference>
<dbReference type="SUPFAM" id="SSF50341">
    <property type="entry name" value="CheW-like"/>
    <property type="match status" value="1"/>
</dbReference>
<dbReference type="Gene3D" id="1.20.120.160">
    <property type="entry name" value="HPT domain"/>
    <property type="match status" value="1"/>
</dbReference>
<dbReference type="InterPro" id="IPR008207">
    <property type="entry name" value="Sig_transdc_His_kin_Hpt_dom"/>
</dbReference>
<dbReference type="PRINTS" id="PR00344">
    <property type="entry name" value="BCTRLSENSOR"/>
</dbReference>
<evidence type="ECO:0000313" key="14">
    <source>
        <dbReference type="EMBL" id="TDP81270.1"/>
    </source>
</evidence>
<feature type="compositionally biased region" description="Basic and acidic residues" evidence="10">
    <location>
        <begin position="399"/>
        <end position="410"/>
    </location>
</feature>